<protein>
    <submittedName>
        <fullName evidence="1">1-deoxypentalenic acid 11-beta-hydroxylase</fullName>
    </submittedName>
</protein>
<gene>
    <name evidence="1" type="ORF">HII31_08777</name>
</gene>
<dbReference type="PANTHER" id="PTHR40128:SF1">
    <property type="entry name" value="PHYTANOYL-COA HYDROXYLASE"/>
    <property type="match status" value="1"/>
</dbReference>
<dbReference type="Pfam" id="PF05721">
    <property type="entry name" value="PhyH"/>
    <property type="match status" value="1"/>
</dbReference>
<dbReference type="OrthoDB" id="2328924at2759"/>
<reference evidence="1" key="1">
    <citation type="submission" date="2020-04" db="EMBL/GenBank/DDBJ databases">
        <title>Draft genome resource of the tomato pathogen Pseudocercospora fuligena.</title>
        <authorList>
            <person name="Zaccaron A."/>
        </authorList>
    </citation>
    <scope>NUCLEOTIDE SEQUENCE</scope>
    <source>
        <strain evidence="1">PF001</strain>
    </source>
</reference>
<dbReference type="SUPFAM" id="SSF51197">
    <property type="entry name" value="Clavaminate synthase-like"/>
    <property type="match status" value="1"/>
</dbReference>
<dbReference type="Proteomes" id="UP000660729">
    <property type="component" value="Unassembled WGS sequence"/>
</dbReference>
<keyword evidence="2" id="KW-1185">Reference proteome</keyword>
<dbReference type="PANTHER" id="PTHR40128">
    <property type="entry name" value="EXPRESSED PROTEIN"/>
    <property type="match status" value="1"/>
</dbReference>
<dbReference type="AlphaFoldDB" id="A0A8H6VFX1"/>
<name>A0A8H6VFX1_9PEZI</name>
<sequence length="341" mass="38852">MATTQAAPVPAHELIYEPNHLPKLRSNYGDYLDKDTVGWMRETPIDTPLPEMRKRFDEDGYIFVKNVMPREDVLDMREAYFTHMSSTGILKPGTSPRDGIFDSTQDPVAHHGNGGRDLPGEQEKVDKLITAHTHPIYLAFLNHPKLRTFIREFMNWEKEVIIKRTLLRHNVPQGFSTGIHYDKIFLRAGTADFLTAWVPIGDCTASGGGLMYLENSTDIGLAMESSFNKSAREKGLSDEEIINGFNVNMAKDGQLSHDVSELTREIEEGVHGGERKKRRWLVADYEAGDVVFHNPYMIHGAIKNDDDRNRIRLSTDLRFYEEGSDLDERWMRSVWTPGDGL</sequence>
<evidence type="ECO:0000313" key="1">
    <source>
        <dbReference type="EMBL" id="KAF7189955.1"/>
    </source>
</evidence>
<dbReference type="EMBL" id="JABCIY010000177">
    <property type="protein sequence ID" value="KAF7189955.1"/>
    <property type="molecule type" value="Genomic_DNA"/>
</dbReference>
<dbReference type="InterPro" id="IPR008775">
    <property type="entry name" value="Phytyl_CoA_dOase-like"/>
</dbReference>
<evidence type="ECO:0000313" key="2">
    <source>
        <dbReference type="Proteomes" id="UP000660729"/>
    </source>
</evidence>
<dbReference type="Gene3D" id="2.60.120.620">
    <property type="entry name" value="q2cbj1_9rhob like domain"/>
    <property type="match status" value="1"/>
</dbReference>
<comment type="caution">
    <text evidence="1">The sequence shown here is derived from an EMBL/GenBank/DDBJ whole genome shotgun (WGS) entry which is preliminary data.</text>
</comment>
<organism evidence="1 2">
    <name type="scientific">Pseudocercospora fuligena</name>
    <dbReference type="NCBI Taxonomy" id="685502"/>
    <lineage>
        <taxon>Eukaryota</taxon>
        <taxon>Fungi</taxon>
        <taxon>Dikarya</taxon>
        <taxon>Ascomycota</taxon>
        <taxon>Pezizomycotina</taxon>
        <taxon>Dothideomycetes</taxon>
        <taxon>Dothideomycetidae</taxon>
        <taxon>Mycosphaerellales</taxon>
        <taxon>Mycosphaerellaceae</taxon>
        <taxon>Pseudocercospora</taxon>
    </lineage>
</organism>
<accession>A0A8H6VFX1</accession>
<proteinExistence type="predicted"/>